<keyword evidence="6" id="KW-1278">Translocase</keyword>
<evidence type="ECO:0000256" key="8">
    <source>
        <dbReference type="ARBA" id="ARBA00023136"/>
    </source>
</evidence>
<evidence type="ECO:0000256" key="9">
    <source>
        <dbReference type="ARBA" id="ARBA00038669"/>
    </source>
</evidence>
<dbReference type="Gene3D" id="3.40.50.300">
    <property type="entry name" value="P-loop containing nucleotide triphosphate hydrolases"/>
    <property type="match status" value="3"/>
</dbReference>
<dbReference type="GeneID" id="56036400"/>
<comment type="subunit">
    <text evidence="9">The complex is composed of two ATP-binding proteins (NikD and NikE), two transmembrane proteins (NikB and NikC) and a solute-binding protein (NikA).</text>
</comment>
<keyword evidence="2" id="KW-0813">Transport</keyword>
<dbReference type="GO" id="GO:0005886">
    <property type="term" value="C:plasma membrane"/>
    <property type="evidence" value="ECO:0007669"/>
    <property type="project" value="UniProtKB-SubCell"/>
</dbReference>
<keyword evidence="5 15" id="KW-0067">ATP-binding</keyword>
<dbReference type="InterPro" id="IPR003593">
    <property type="entry name" value="AAA+_ATPase"/>
</dbReference>
<dbReference type="EMBL" id="CP058579">
    <property type="protein sequence ID" value="QLG60774.1"/>
    <property type="molecule type" value="Genomic_DNA"/>
</dbReference>
<comment type="subcellular location">
    <subcellularLocation>
        <location evidence="1">Cell membrane</location>
        <topology evidence="1">Peripheral membrane protein</topology>
    </subcellularLocation>
</comment>
<dbReference type="PANTHER" id="PTHR43297">
    <property type="entry name" value="OLIGOPEPTIDE TRANSPORT ATP-BINDING PROTEIN APPD"/>
    <property type="match status" value="1"/>
</dbReference>
<keyword evidence="4" id="KW-0547">Nucleotide-binding</keyword>
<evidence type="ECO:0000256" key="11">
    <source>
        <dbReference type="ARBA" id="ARBA00044143"/>
    </source>
</evidence>
<keyword evidence="16" id="KW-1185">Reference proteome</keyword>
<dbReference type="Pfam" id="PF08352">
    <property type="entry name" value="oligo_HPY"/>
    <property type="match status" value="2"/>
</dbReference>
<evidence type="ECO:0000256" key="7">
    <source>
        <dbReference type="ARBA" id="ARBA00023065"/>
    </source>
</evidence>
<evidence type="ECO:0000256" key="3">
    <source>
        <dbReference type="ARBA" id="ARBA00022475"/>
    </source>
</evidence>
<dbReference type="NCBIfam" id="NF008453">
    <property type="entry name" value="PRK11308.1"/>
    <property type="match status" value="3"/>
</dbReference>
<organism evidence="15 16">
    <name type="scientific">Halorarum salinum</name>
    <dbReference type="NCBI Taxonomy" id="2743089"/>
    <lineage>
        <taxon>Archaea</taxon>
        <taxon>Methanobacteriati</taxon>
        <taxon>Methanobacteriota</taxon>
        <taxon>Stenosarchaea group</taxon>
        <taxon>Halobacteria</taxon>
        <taxon>Halobacteriales</taxon>
        <taxon>Haloferacaceae</taxon>
        <taxon>Halorarum</taxon>
    </lineage>
</organism>
<comment type="catalytic activity">
    <reaction evidence="12">
        <text>Ni(2+)(out) + ATP + H2O = Ni(2+)(in) + ADP + phosphate + H(+)</text>
        <dbReference type="Rhea" id="RHEA:15557"/>
        <dbReference type="ChEBI" id="CHEBI:15377"/>
        <dbReference type="ChEBI" id="CHEBI:15378"/>
        <dbReference type="ChEBI" id="CHEBI:30616"/>
        <dbReference type="ChEBI" id="CHEBI:43474"/>
        <dbReference type="ChEBI" id="CHEBI:49786"/>
        <dbReference type="ChEBI" id="CHEBI:456216"/>
        <dbReference type="EC" id="7.2.2.11"/>
    </reaction>
    <physiologicalReaction direction="left-to-right" evidence="12">
        <dbReference type="Rhea" id="RHEA:15558"/>
    </physiologicalReaction>
</comment>
<dbReference type="NCBIfam" id="NF007739">
    <property type="entry name" value="PRK10419.1"/>
    <property type="match status" value="3"/>
</dbReference>
<evidence type="ECO:0000313" key="15">
    <source>
        <dbReference type="EMBL" id="QLG60774.1"/>
    </source>
</evidence>
<dbReference type="GO" id="GO:0015413">
    <property type="term" value="F:ABC-type nickel transporter activity"/>
    <property type="evidence" value="ECO:0007669"/>
    <property type="project" value="UniProtKB-EC"/>
</dbReference>
<dbReference type="EC" id="7.2.2.11" evidence="10"/>
<protein>
    <recommendedName>
        <fullName evidence="11">Nickel import system ATP-binding protein NikD</fullName>
        <ecNumber evidence="10">7.2.2.11</ecNumber>
    </recommendedName>
</protein>
<name>A0A7D5L8T5_9EURY</name>
<dbReference type="CDD" id="cd03257">
    <property type="entry name" value="ABC_NikE_OppD_transporters"/>
    <property type="match status" value="2"/>
</dbReference>
<dbReference type="Proteomes" id="UP000509626">
    <property type="component" value="Chromosome"/>
</dbReference>
<evidence type="ECO:0000256" key="13">
    <source>
        <dbReference type="SAM" id="MobiDB-lite"/>
    </source>
</evidence>
<feature type="domain" description="ABC transporter" evidence="14">
    <location>
        <begin position="4"/>
        <end position="413"/>
    </location>
</feature>
<gene>
    <name evidence="15" type="ORF">HUG12_03035</name>
</gene>
<dbReference type="PROSITE" id="PS00211">
    <property type="entry name" value="ABC_TRANSPORTER_1"/>
    <property type="match status" value="2"/>
</dbReference>
<evidence type="ECO:0000256" key="1">
    <source>
        <dbReference type="ARBA" id="ARBA00004202"/>
    </source>
</evidence>
<dbReference type="GO" id="GO:0016887">
    <property type="term" value="F:ATP hydrolysis activity"/>
    <property type="evidence" value="ECO:0007669"/>
    <property type="project" value="InterPro"/>
</dbReference>
<dbReference type="FunFam" id="3.40.50.300:FF:000016">
    <property type="entry name" value="Oligopeptide ABC transporter ATP-binding component"/>
    <property type="match status" value="1"/>
</dbReference>
<dbReference type="GO" id="GO:0005524">
    <property type="term" value="F:ATP binding"/>
    <property type="evidence" value="ECO:0007669"/>
    <property type="project" value="UniProtKB-KW"/>
</dbReference>
<reference evidence="15 16" key="1">
    <citation type="submission" date="2020-06" db="EMBL/GenBank/DDBJ databases">
        <title>NJ-3-1, isolated from saline soil.</title>
        <authorList>
            <person name="Cui H.L."/>
            <person name="Shi X."/>
        </authorList>
    </citation>
    <scope>NUCLEOTIDE SEQUENCE [LARGE SCALE GENOMIC DNA]</scope>
    <source>
        <strain evidence="15 16">NJ-3-1</strain>
    </source>
</reference>
<keyword evidence="8" id="KW-0472">Membrane</keyword>
<evidence type="ECO:0000256" key="2">
    <source>
        <dbReference type="ARBA" id="ARBA00022448"/>
    </source>
</evidence>
<dbReference type="PANTHER" id="PTHR43297:SF13">
    <property type="entry name" value="NICKEL ABC TRANSPORTER, ATP-BINDING PROTEIN"/>
    <property type="match status" value="1"/>
</dbReference>
<dbReference type="SUPFAM" id="SSF52540">
    <property type="entry name" value="P-loop containing nucleoside triphosphate hydrolases"/>
    <property type="match status" value="3"/>
</dbReference>
<evidence type="ECO:0000256" key="10">
    <source>
        <dbReference type="ARBA" id="ARBA00039098"/>
    </source>
</evidence>
<dbReference type="InterPro" id="IPR027417">
    <property type="entry name" value="P-loop_NTPase"/>
</dbReference>
<feature type="domain" description="ABC transporter" evidence="14">
    <location>
        <begin position="503"/>
        <end position="766"/>
    </location>
</feature>
<keyword evidence="7" id="KW-0406">Ion transport</keyword>
<dbReference type="GO" id="GO:0015833">
    <property type="term" value="P:peptide transport"/>
    <property type="evidence" value="ECO:0007669"/>
    <property type="project" value="InterPro"/>
</dbReference>
<feature type="compositionally biased region" description="Low complexity" evidence="13">
    <location>
        <begin position="856"/>
        <end position="871"/>
    </location>
</feature>
<dbReference type="AlphaFoldDB" id="A0A7D5L8T5"/>
<dbReference type="SMART" id="SM00382">
    <property type="entry name" value="AAA"/>
    <property type="match status" value="2"/>
</dbReference>
<proteinExistence type="predicted"/>
<dbReference type="RefSeq" id="WP_179267360.1">
    <property type="nucleotide sequence ID" value="NZ_CP058579.1"/>
</dbReference>
<accession>A0A7D5L8T5</accession>
<dbReference type="InterPro" id="IPR003439">
    <property type="entry name" value="ABC_transporter-like_ATP-bd"/>
</dbReference>
<dbReference type="KEGG" id="halu:HUG12_03035"/>
<evidence type="ECO:0000256" key="6">
    <source>
        <dbReference type="ARBA" id="ARBA00022967"/>
    </source>
</evidence>
<evidence type="ECO:0000313" key="16">
    <source>
        <dbReference type="Proteomes" id="UP000509626"/>
    </source>
</evidence>
<sequence>MDLLSVSNLRTQFATERGQVKAVDGVDLTVREGETVGLVGESGSGKSVTALSAMGLVDDPGEVVGGEVTLRSPDLAERLLPRFADGVASYPKALVDALRELAAACRDGDLGGVAAELDDIAEDCEALADPEDVGDTAADAAEDLRAAADPDDVAADLDALAERAADGFVFVEEARIENPPAELSGRDPRALLRNQPEQAAEHVVVEDAVVELTAAPEEALRAVRGGEMSMIFQDPMTSLNPALTVGEQVAESLRLHQFDGRKEDTWRNAVREILPKIGGGEIDEAVLERTVEVLSEVGIPEPTSRVDEHPHEFSGGMRQRVLIAIALACRPRLLVADEPTTALDVTIQAQILDLVGDLQEELGMSMLMITHDLGVVAETCDRVAVMYAGEIVEEGPVEEIFTNPSHPYTYTLLESVPTEEKERLQPIEGNVPDLIDLPDGCHFAPRCPWAHEECRRGEIPYLQHGPADADHRSKCVLDEFDTTEYGDEDALGAGGHEIGDRLVEVDGLKKHFSRADGYLDRLLAGDVESVKAVDGVSFDVYEGETLGLVGESGCGKSTTGRALLQLLEPTDGRVVFAGDDLTDLPNDDLRARRRDLQMIFQDPMSSLDPRMTVGQIVAEPLQIHDLPPEEPSEGISKREQRRRRVDELLEAVGLDPGQRGRYPHELSGGQRQRVGIARALAVDPDFIVCDEPVSALDVSVQAQILNLLEDLQEEFGLTFLFIAHDLSVVRHICDRVAVMYLGEIAEVADTDDLFEDPRHPYTRALLSAIPVPDPTADTDDRVILEGDVPSPIDPPSGCNFRTRCPQVIPPEELDVAQADFRAVMNYRQRVEDRAIDPEGIREEAALREDGPAGRTAAADGGDPVDPDVPLGPALRERFGLADLPPTADGAVAESVDRLAADDWEGAERVLRETFESVCERENPRLGDRDHPAACHLAD</sequence>
<evidence type="ECO:0000259" key="14">
    <source>
        <dbReference type="PROSITE" id="PS50893"/>
    </source>
</evidence>
<evidence type="ECO:0000256" key="4">
    <source>
        <dbReference type="ARBA" id="ARBA00022741"/>
    </source>
</evidence>
<dbReference type="OrthoDB" id="18209at2157"/>
<evidence type="ECO:0000256" key="5">
    <source>
        <dbReference type="ARBA" id="ARBA00022840"/>
    </source>
</evidence>
<evidence type="ECO:0000256" key="12">
    <source>
        <dbReference type="ARBA" id="ARBA00048610"/>
    </source>
</evidence>
<dbReference type="InterPro" id="IPR013563">
    <property type="entry name" value="Oligopep_ABC_C"/>
</dbReference>
<dbReference type="NCBIfam" id="TIGR01727">
    <property type="entry name" value="oligo_HPY"/>
    <property type="match status" value="2"/>
</dbReference>
<keyword evidence="3" id="KW-1003">Cell membrane</keyword>
<dbReference type="InterPro" id="IPR017871">
    <property type="entry name" value="ABC_transporter-like_CS"/>
</dbReference>
<dbReference type="Pfam" id="PF00005">
    <property type="entry name" value="ABC_tran"/>
    <property type="match status" value="3"/>
</dbReference>
<dbReference type="InterPro" id="IPR050388">
    <property type="entry name" value="ABC_Ni/Peptide_Import"/>
</dbReference>
<dbReference type="PROSITE" id="PS50893">
    <property type="entry name" value="ABC_TRANSPORTER_2"/>
    <property type="match status" value="2"/>
</dbReference>
<feature type="region of interest" description="Disordered" evidence="13">
    <location>
        <begin position="847"/>
        <end position="871"/>
    </location>
</feature>